<dbReference type="AlphaFoldDB" id="A0A6A0A3A6"/>
<organism evidence="2 3">
    <name type="scientific">Haematococcus lacustris</name>
    <name type="common">Green alga</name>
    <name type="synonym">Haematococcus pluvialis</name>
    <dbReference type="NCBI Taxonomy" id="44745"/>
    <lineage>
        <taxon>Eukaryota</taxon>
        <taxon>Viridiplantae</taxon>
        <taxon>Chlorophyta</taxon>
        <taxon>core chlorophytes</taxon>
        <taxon>Chlorophyceae</taxon>
        <taxon>CS clade</taxon>
        <taxon>Chlamydomonadales</taxon>
        <taxon>Haematococcaceae</taxon>
        <taxon>Haematococcus</taxon>
    </lineage>
</organism>
<name>A0A6A0A3A6_HAELA</name>
<evidence type="ECO:0000256" key="1">
    <source>
        <dbReference type="SAM" id="MobiDB-lite"/>
    </source>
</evidence>
<evidence type="ECO:0000313" key="3">
    <source>
        <dbReference type="Proteomes" id="UP000485058"/>
    </source>
</evidence>
<feature type="region of interest" description="Disordered" evidence="1">
    <location>
        <begin position="41"/>
        <end position="109"/>
    </location>
</feature>
<keyword evidence="3" id="KW-1185">Reference proteome</keyword>
<evidence type="ECO:0000313" key="2">
    <source>
        <dbReference type="EMBL" id="GFH24212.1"/>
    </source>
</evidence>
<protein>
    <submittedName>
        <fullName evidence="2">Uncharacterized protein</fullName>
    </submittedName>
</protein>
<reference evidence="2 3" key="1">
    <citation type="submission" date="2020-02" db="EMBL/GenBank/DDBJ databases">
        <title>Draft genome sequence of Haematococcus lacustris strain NIES-144.</title>
        <authorList>
            <person name="Morimoto D."/>
            <person name="Nakagawa S."/>
            <person name="Yoshida T."/>
            <person name="Sawayama S."/>
        </authorList>
    </citation>
    <scope>NUCLEOTIDE SEQUENCE [LARGE SCALE GENOMIC DNA]</scope>
    <source>
        <strain evidence="2 3">NIES-144</strain>
    </source>
</reference>
<proteinExistence type="predicted"/>
<dbReference type="Proteomes" id="UP000485058">
    <property type="component" value="Unassembled WGS sequence"/>
</dbReference>
<dbReference type="EMBL" id="BLLF01002474">
    <property type="protein sequence ID" value="GFH24212.1"/>
    <property type="molecule type" value="Genomic_DNA"/>
</dbReference>
<comment type="caution">
    <text evidence="2">The sequence shown here is derived from an EMBL/GenBank/DDBJ whole genome shotgun (WGS) entry which is preliminary data.</text>
</comment>
<gene>
    <name evidence="2" type="ORF">HaLaN_21960</name>
</gene>
<feature type="compositionally biased region" description="Low complexity" evidence="1">
    <location>
        <begin position="98"/>
        <end position="109"/>
    </location>
</feature>
<accession>A0A6A0A3A6</accession>
<sequence>MSEALHLSYYAPSGRLAALAVVPRGPDACTVLCMCVDMSEEAGQTPADTRSPSRCEIRPKHMPHMPTRRPQSPTCAAGGGRYKGHAAAARQTPPSPPHHSSCTCTCPSW</sequence>